<reference evidence="1 2" key="1">
    <citation type="journal article" date="2023" name="Genes (Basel)">
        <title>Chromosome-Level Genome Assembly and Circadian Gene Repertoire of the Patagonia Blennie Eleginops maclovinus-The Closest Ancestral Proxy of Antarctic Cryonotothenioids.</title>
        <authorList>
            <person name="Cheng C.C."/>
            <person name="Rivera-Colon A.G."/>
            <person name="Minhas B.F."/>
            <person name="Wilson L."/>
            <person name="Rayamajhi N."/>
            <person name="Vargas-Chacoff L."/>
            <person name="Catchen J.M."/>
        </authorList>
    </citation>
    <scope>NUCLEOTIDE SEQUENCE [LARGE SCALE GENOMIC DNA]</scope>
    <source>
        <strain evidence="1">JMC-PN-2008</strain>
    </source>
</reference>
<organism evidence="1 2">
    <name type="scientific">Eleginops maclovinus</name>
    <name type="common">Patagonian blennie</name>
    <name type="synonym">Eleginus maclovinus</name>
    <dbReference type="NCBI Taxonomy" id="56733"/>
    <lineage>
        <taxon>Eukaryota</taxon>
        <taxon>Metazoa</taxon>
        <taxon>Chordata</taxon>
        <taxon>Craniata</taxon>
        <taxon>Vertebrata</taxon>
        <taxon>Euteleostomi</taxon>
        <taxon>Actinopterygii</taxon>
        <taxon>Neopterygii</taxon>
        <taxon>Teleostei</taxon>
        <taxon>Neoteleostei</taxon>
        <taxon>Acanthomorphata</taxon>
        <taxon>Eupercaria</taxon>
        <taxon>Perciformes</taxon>
        <taxon>Notothenioidei</taxon>
        <taxon>Eleginopidae</taxon>
        <taxon>Eleginops</taxon>
    </lineage>
</organism>
<dbReference type="EMBL" id="JAUZQC010000008">
    <property type="protein sequence ID" value="KAK5867616.1"/>
    <property type="molecule type" value="Genomic_DNA"/>
</dbReference>
<protein>
    <submittedName>
        <fullName evidence="1">Uncharacterized protein</fullName>
    </submittedName>
</protein>
<gene>
    <name evidence="1" type="ORF">PBY51_012087</name>
</gene>
<dbReference type="Proteomes" id="UP001346869">
    <property type="component" value="Unassembled WGS sequence"/>
</dbReference>
<reference evidence="1 2" key="2">
    <citation type="journal article" date="2023" name="Mol. Biol. Evol.">
        <title>Genomics of Secondarily Temperate Adaptation in the Only Non-Antarctic Icefish.</title>
        <authorList>
            <person name="Rivera-Colon A.G."/>
            <person name="Rayamajhi N."/>
            <person name="Minhas B.F."/>
            <person name="Madrigal G."/>
            <person name="Bilyk K.T."/>
            <person name="Yoon V."/>
            <person name="Hune M."/>
            <person name="Gregory S."/>
            <person name="Cheng C.H.C."/>
            <person name="Catchen J.M."/>
        </authorList>
    </citation>
    <scope>NUCLEOTIDE SEQUENCE [LARGE SCALE GENOMIC DNA]</scope>
    <source>
        <strain evidence="1">JMC-PN-2008</strain>
    </source>
</reference>
<dbReference type="AlphaFoldDB" id="A0AAN7XPI2"/>
<comment type="caution">
    <text evidence="1">The sequence shown here is derived from an EMBL/GenBank/DDBJ whole genome shotgun (WGS) entry which is preliminary data.</text>
</comment>
<proteinExistence type="predicted"/>
<keyword evidence="2" id="KW-1185">Reference proteome</keyword>
<accession>A0AAN7XPI2</accession>
<sequence>MAFLAGRQLTVGQRERSVVMRGHKVQVSSNRSTYKRLNTDVFSSTLEETESWMNIHGAVDELCSLQHRATLKALMLLLLSQEVLATEPHGPQHGAPASNYHLIICGH</sequence>
<evidence type="ECO:0000313" key="1">
    <source>
        <dbReference type="EMBL" id="KAK5867616.1"/>
    </source>
</evidence>
<evidence type="ECO:0000313" key="2">
    <source>
        <dbReference type="Proteomes" id="UP001346869"/>
    </source>
</evidence>
<name>A0AAN7XPI2_ELEMC</name>